<dbReference type="EMBL" id="PFBK01000003">
    <property type="protein sequence ID" value="PIR84082.1"/>
    <property type="molecule type" value="Genomic_DNA"/>
</dbReference>
<evidence type="ECO:0000256" key="1">
    <source>
        <dbReference type="SAM" id="Phobius"/>
    </source>
</evidence>
<sequence>MRARIQKISRYTPSIFQGKFDFRGPRGISLSQEHPLERRMIQMLALVLIVSVAGYLYFISASVLNVIARKEALAHITAMQSAIGGLEQEYFALSQEVSPEAGSTLGLTPIRKTHYVYRPGNITSATIAQNAI</sequence>
<keyword evidence="1" id="KW-0472">Membrane</keyword>
<comment type="caution">
    <text evidence="2">The sequence shown here is derived from an EMBL/GenBank/DDBJ whole genome shotgun (WGS) entry which is preliminary data.</text>
</comment>
<organism evidence="2 3">
    <name type="scientific">Candidatus Kaiserbacteria bacterium CG10_big_fil_rev_8_21_14_0_10_51_14</name>
    <dbReference type="NCBI Taxonomy" id="1974610"/>
    <lineage>
        <taxon>Bacteria</taxon>
        <taxon>Candidatus Kaiseribacteriota</taxon>
    </lineage>
</organism>
<evidence type="ECO:0000313" key="2">
    <source>
        <dbReference type="EMBL" id="PIR84082.1"/>
    </source>
</evidence>
<dbReference type="AlphaFoldDB" id="A0A2H0UCG2"/>
<protein>
    <submittedName>
        <fullName evidence="2">Uncharacterized protein</fullName>
    </submittedName>
</protein>
<accession>A0A2H0UCG2</accession>
<proteinExistence type="predicted"/>
<evidence type="ECO:0000313" key="3">
    <source>
        <dbReference type="Proteomes" id="UP000231192"/>
    </source>
</evidence>
<name>A0A2H0UCG2_9BACT</name>
<reference evidence="3" key="1">
    <citation type="submission" date="2017-09" db="EMBL/GenBank/DDBJ databases">
        <title>Depth-based differentiation of microbial function through sediment-hosted aquifers and enrichment of novel symbionts in the deep terrestrial subsurface.</title>
        <authorList>
            <person name="Probst A.J."/>
            <person name="Ladd B."/>
            <person name="Jarett J.K."/>
            <person name="Geller-Mcgrath D.E."/>
            <person name="Sieber C.M.K."/>
            <person name="Emerson J.B."/>
            <person name="Anantharaman K."/>
            <person name="Thomas B.C."/>
            <person name="Malmstrom R."/>
            <person name="Stieglmeier M."/>
            <person name="Klingl A."/>
            <person name="Woyke T."/>
            <person name="Ryan C.M."/>
            <person name="Banfield J.F."/>
        </authorList>
    </citation>
    <scope>NUCLEOTIDE SEQUENCE [LARGE SCALE GENOMIC DNA]</scope>
</reference>
<keyword evidence="1" id="KW-0812">Transmembrane</keyword>
<gene>
    <name evidence="2" type="ORF">COU18_01625</name>
</gene>
<keyword evidence="1" id="KW-1133">Transmembrane helix</keyword>
<feature type="transmembrane region" description="Helical" evidence="1">
    <location>
        <begin position="44"/>
        <end position="68"/>
    </location>
</feature>
<dbReference type="Proteomes" id="UP000231192">
    <property type="component" value="Unassembled WGS sequence"/>
</dbReference>